<organism evidence="2 3">
    <name type="scientific">Clostridium senegalense</name>
    <dbReference type="NCBI Taxonomy" id="1465809"/>
    <lineage>
        <taxon>Bacteria</taxon>
        <taxon>Bacillati</taxon>
        <taxon>Bacillota</taxon>
        <taxon>Clostridia</taxon>
        <taxon>Eubacteriales</taxon>
        <taxon>Clostridiaceae</taxon>
        <taxon>Clostridium</taxon>
    </lineage>
</organism>
<accession>A0A6M0H2G7</accession>
<reference evidence="2 3" key="1">
    <citation type="submission" date="2020-02" db="EMBL/GenBank/DDBJ databases">
        <title>Genome assembly of a novel Clostridium senegalense strain.</title>
        <authorList>
            <person name="Gupta T.B."/>
            <person name="Jauregui R."/>
            <person name="Maclean P."/>
            <person name="Nawarathana A."/>
            <person name="Brightwell G."/>
        </authorList>
    </citation>
    <scope>NUCLEOTIDE SEQUENCE [LARGE SCALE GENOMIC DNA]</scope>
    <source>
        <strain evidence="2 3">AGRFS4</strain>
    </source>
</reference>
<dbReference type="AlphaFoldDB" id="A0A6M0H2G7"/>
<sequence>MLIIFTIFTIFIIGLISKQFPFIIYLAGIYTIFLFLYNIKKYFTLFASMKTEDKNTKAFFFPSSENYLLFFIMLFLYLFGIIDSSIKLKQVYFFMTILTLDRCLCNGLILINKNEAFIKNIKFNFKDIHNVNYESPVGFLKKTPIKIFFNDTNVLCLHLRYKYIKFLNQYIDL</sequence>
<protein>
    <submittedName>
        <fullName evidence="2">Uncharacterized protein</fullName>
    </submittedName>
</protein>
<gene>
    <name evidence="2" type="ORF">G3M99_04315</name>
</gene>
<dbReference type="Proteomes" id="UP000481872">
    <property type="component" value="Unassembled WGS sequence"/>
</dbReference>
<keyword evidence="1" id="KW-0472">Membrane</keyword>
<keyword evidence="1" id="KW-0812">Transmembrane</keyword>
<feature type="transmembrane region" description="Helical" evidence="1">
    <location>
        <begin position="58"/>
        <end position="79"/>
    </location>
</feature>
<name>A0A6M0H2G7_9CLOT</name>
<evidence type="ECO:0000313" key="2">
    <source>
        <dbReference type="EMBL" id="NEU04091.1"/>
    </source>
</evidence>
<feature type="transmembrane region" description="Helical" evidence="1">
    <location>
        <begin position="6"/>
        <end position="37"/>
    </location>
</feature>
<dbReference type="EMBL" id="JAAGPU010000005">
    <property type="protein sequence ID" value="NEU04091.1"/>
    <property type="molecule type" value="Genomic_DNA"/>
</dbReference>
<feature type="transmembrane region" description="Helical" evidence="1">
    <location>
        <begin position="91"/>
        <end position="111"/>
    </location>
</feature>
<dbReference type="RefSeq" id="WP_199869315.1">
    <property type="nucleotide sequence ID" value="NZ_JAAGPU010000005.1"/>
</dbReference>
<keyword evidence="1" id="KW-1133">Transmembrane helix</keyword>
<evidence type="ECO:0000256" key="1">
    <source>
        <dbReference type="SAM" id="Phobius"/>
    </source>
</evidence>
<proteinExistence type="predicted"/>
<keyword evidence="3" id="KW-1185">Reference proteome</keyword>
<evidence type="ECO:0000313" key="3">
    <source>
        <dbReference type="Proteomes" id="UP000481872"/>
    </source>
</evidence>
<comment type="caution">
    <text evidence="2">The sequence shown here is derived from an EMBL/GenBank/DDBJ whole genome shotgun (WGS) entry which is preliminary data.</text>
</comment>